<feature type="compositionally biased region" description="Low complexity" evidence="1">
    <location>
        <begin position="174"/>
        <end position="186"/>
    </location>
</feature>
<dbReference type="EMBL" id="NESQ01000058">
    <property type="protein sequence ID" value="PUU80754.1"/>
    <property type="molecule type" value="Genomic_DNA"/>
</dbReference>
<evidence type="ECO:0000313" key="3">
    <source>
        <dbReference type="Proteomes" id="UP000244722"/>
    </source>
</evidence>
<organism evidence="2 3">
    <name type="scientific">Tuber borchii</name>
    <name type="common">White truffle</name>
    <dbReference type="NCBI Taxonomy" id="42251"/>
    <lineage>
        <taxon>Eukaryota</taxon>
        <taxon>Fungi</taxon>
        <taxon>Dikarya</taxon>
        <taxon>Ascomycota</taxon>
        <taxon>Pezizomycotina</taxon>
        <taxon>Pezizomycetes</taxon>
        <taxon>Pezizales</taxon>
        <taxon>Tuberaceae</taxon>
        <taxon>Tuber</taxon>
    </lineage>
</organism>
<protein>
    <submittedName>
        <fullName evidence="2">Uncharacterized protein</fullName>
    </submittedName>
</protein>
<dbReference type="AlphaFoldDB" id="A0A2T6ZZ57"/>
<feature type="region of interest" description="Disordered" evidence="1">
    <location>
        <begin position="171"/>
        <end position="192"/>
    </location>
</feature>
<evidence type="ECO:0000313" key="2">
    <source>
        <dbReference type="EMBL" id="PUU80754.1"/>
    </source>
</evidence>
<dbReference type="STRING" id="42251.A0A2T6ZZ57"/>
<reference evidence="2 3" key="1">
    <citation type="submission" date="2017-04" db="EMBL/GenBank/DDBJ databases">
        <title>Draft genome sequence of Tuber borchii Vittad., a whitish edible truffle.</title>
        <authorList>
            <consortium name="DOE Joint Genome Institute"/>
            <person name="Murat C."/>
            <person name="Kuo A."/>
            <person name="Barry K.W."/>
            <person name="Clum A."/>
            <person name="Dockter R.B."/>
            <person name="Fauchery L."/>
            <person name="Iotti M."/>
            <person name="Kohler A."/>
            <person name="Labutti K."/>
            <person name="Lindquist E.A."/>
            <person name="Lipzen A."/>
            <person name="Ohm R.A."/>
            <person name="Wang M."/>
            <person name="Grigoriev I.V."/>
            <person name="Zambonelli A."/>
            <person name="Martin F.M."/>
        </authorList>
    </citation>
    <scope>NUCLEOTIDE SEQUENCE [LARGE SCALE GENOMIC DNA]</scope>
    <source>
        <strain evidence="2 3">Tbo3840</strain>
    </source>
</reference>
<comment type="caution">
    <text evidence="2">The sequence shown here is derived from an EMBL/GenBank/DDBJ whole genome shotgun (WGS) entry which is preliminary data.</text>
</comment>
<name>A0A2T6ZZ57_TUBBO</name>
<sequence>MILPMGSTTYPGTYQIKEADAALRPCHARPRITDWPSVILETGVSETPQRLPVDAKWWLANSGGAVKIALLFFVNLKARSIRIELWKKATVHNLQQTRGHNEEKVTAPMLHKIVNLTPEAITGAPLKLRFHDIFLRNPKKELGEAKHYHFTEEDLSEYYESVWPPSLDIISPAESSEGEGWSSGSSDGYITD</sequence>
<dbReference type="Proteomes" id="UP000244722">
    <property type="component" value="Unassembled WGS sequence"/>
</dbReference>
<proteinExistence type="predicted"/>
<evidence type="ECO:0000256" key="1">
    <source>
        <dbReference type="SAM" id="MobiDB-lite"/>
    </source>
</evidence>
<keyword evidence="3" id="KW-1185">Reference proteome</keyword>
<gene>
    <name evidence="2" type="ORF">B9Z19DRAFT_1078723</name>
</gene>
<dbReference type="OrthoDB" id="76567at2759"/>
<accession>A0A2T6ZZ57</accession>